<name>A0ABW4X8C9_9ACTN</name>
<gene>
    <name evidence="1" type="ORF">ACFSHS_04430</name>
</gene>
<dbReference type="Proteomes" id="UP001597402">
    <property type="component" value="Unassembled WGS sequence"/>
</dbReference>
<keyword evidence="2" id="KW-1185">Reference proteome</keyword>
<evidence type="ECO:0000313" key="2">
    <source>
        <dbReference type="Proteomes" id="UP001597402"/>
    </source>
</evidence>
<dbReference type="RefSeq" id="WP_376872270.1">
    <property type="nucleotide sequence ID" value="NZ_JBHUHP010000003.1"/>
</dbReference>
<evidence type="ECO:0000313" key="1">
    <source>
        <dbReference type="EMBL" id="MFD2090814.1"/>
    </source>
</evidence>
<sequence length="76" mass="7998">MTTFIARHGDHTADAGAAFQARKQRFTRSVASVGAIVLDAIEATRAIGSAHSTVDRRAVLDRFAADTTRDAGRAAA</sequence>
<evidence type="ECO:0008006" key="3">
    <source>
        <dbReference type="Google" id="ProtNLM"/>
    </source>
</evidence>
<accession>A0ABW4X8C9</accession>
<comment type="caution">
    <text evidence="1">The sequence shown here is derived from an EMBL/GenBank/DDBJ whole genome shotgun (WGS) entry which is preliminary data.</text>
</comment>
<reference evidence="2" key="1">
    <citation type="journal article" date="2019" name="Int. J. Syst. Evol. Microbiol.">
        <title>The Global Catalogue of Microorganisms (GCM) 10K type strain sequencing project: providing services to taxonomists for standard genome sequencing and annotation.</title>
        <authorList>
            <consortium name="The Broad Institute Genomics Platform"/>
            <consortium name="The Broad Institute Genome Sequencing Center for Infectious Disease"/>
            <person name="Wu L."/>
            <person name="Ma J."/>
        </authorList>
    </citation>
    <scope>NUCLEOTIDE SEQUENCE [LARGE SCALE GENOMIC DNA]</scope>
    <source>
        <strain evidence="2">JCM 3338</strain>
    </source>
</reference>
<proteinExistence type="predicted"/>
<dbReference type="EMBL" id="JBHUHP010000003">
    <property type="protein sequence ID" value="MFD2090814.1"/>
    <property type="molecule type" value="Genomic_DNA"/>
</dbReference>
<protein>
    <recommendedName>
        <fullName evidence="3">MmgE/PrpD family protein</fullName>
    </recommendedName>
</protein>
<organism evidence="1 2">
    <name type="scientific">Blastococcus deserti</name>
    <dbReference type="NCBI Taxonomy" id="2259033"/>
    <lineage>
        <taxon>Bacteria</taxon>
        <taxon>Bacillati</taxon>
        <taxon>Actinomycetota</taxon>
        <taxon>Actinomycetes</taxon>
        <taxon>Geodermatophilales</taxon>
        <taxon>Geodermatophilaceae</taxon>
        <taxon>Blastococcus</taxon>
    </lineage>
</organism>